<evidence type="ECO:0000313" key="4">
    <source>
        <dbReference type="Proteomes" id="UP000706039"/>
    </source>
</evidence>
<keyword evidence="1" id="KW-0408">Iron</keyword>
<dbReference type="RefSeq" id="WP_222987945.1">
    <property type="nucleotide sequence ID" value="NZ_JAINVV010000001.1"/>
</dbReference>
<keyword evidence="4" id="KW-1185">Reference proteome</keyword>
<keyword evidence="1" id="KW-0479">Metal-binding</keyword>
<protein>
    <submittedName>
        <fullName evidence="3">2OG-Fe(II) oxygenase</fullName>
    </submittedName>
</protein>
<dbReference type="EMBL" id="JAINVV010000001">
    <property type="protein sequence ID" value="MBY8820838.1"/>
    <property type="molecule type" value="Genomic_DNA"/>
</dbReference>
<proteinExistence type="inferred from homology"/>
<sequence length="300" mass="32042">MSLALSGPLAILADDGQLGVWARQGHEQPQFVELQPGQLALLLQFCEGPSWPEAAAGRAGVAYDANARSLVEAFVAFGLLSDSALADEAAVRSAASHDQAENPAFELVPHALPSPIVAEMLAGAEACELAGDNPLAAAFGGSRGFGISWRAEAKPALLRLLPWVEPFVERIMAHPWRRDSGLGGAPNAYYLNLLILPPGVGSGLHVDRTLDGETSPDVVSILYLHVPESRGGRLALRENGRPIALIRPETGNAVHFRGDLTHGVTPVTEGTAPRVSLVCEQYRLSDEALERMPYLEICRR</sequence>
<organism evidence="3 4">
    <name type="scientific">Sphingomonas colocasiae</name>
    <dbReference type="NCBI Taxonomy" id="1848973"/>
    <lineage>
        <taxon>Bacteria</taxon>
        <taxon>Pseudomonadati</taxon>
        <taxon>Pseudomonadota</taxon>
        <taxon>Alphaproteobacteria</taxon>
        <taxon>Sphingomonadales</taxon>
        <taxon>Sphingomonadaceae</taxon>
        <taxon>Sphingomonas</taxon>
    </lineage>
</organism>
<gene>
    <name evidence="3" type="ORF">K7G82_00955</name>
</gene>
<comment type="similarity">
    <text evidence="1">Belongs to the iron/ascorbate-dependent oxidoreductase family.</text>
</comment>
<comment type="caution">
    <text evidence="3">The sequence shown here is derived from an EMBL/GenBank/DDBJ whole genome shotgun (WGS) entry which is preliminary data.</text>
</comment>
<keyword evidence="1" id="KW-0560">Oxidoreductase</keyword>
<evidence type="ECO:0000259" key="2">
    <source>
        <dbReference type="PROSITE" id="PS51471"/>
    </source>
</evidence>
<evidence type="ECO:0000313" key="3">
    <source>
        <dbReference type="EMBL" id="MBY8820838.1"/>
    </source>
</evidence>
<accession>A0ABS7PHR9</accession>
<feature type="domain" description="Fe2OG dioxygenase" evidence="2">
    <location>
        <begin position="187"/>
        <end position="286"/>
    </location>
</feature>
<dbReference type="PROSITE" id="PS51471">
    <property type="entry name" value="FE2OG_OXY"/>
    <property type="match status" value="1"/>
</dbReference>
<reference evidence="3 4" key="1">
    <citation type="submission" date="2021-08" db="EMBL/GenBank/DDBJ databases">
        <authorList>
            <person name="Tuo L."/>
        </authorList>
    </citation>
    <scope>NUCLEOTIDE SEQUENCE [LARGE SCALE GENOMIC DNA]</scope>
    <source>
        <strain evidence="3 4">JCM 31229</strain>
    </source>
</reference>
<dbReference type="InterPro" id="IPR005123">
    <property type="entry name" value="Oxoglu/Fe-dep_dioxygenase_dom"/>
</dbReference>
<dbReference type="Gene3D" id="2.60.120.620">
    <property type="entry name" value="q2cbj1_9rhob like domain"/>
    <property type="match status" value="1"/>
</dbReference>
<dbReference type="Proteomes" id="UP000706039">
    <property type="component" value="Unassembled WGS sequence"/>
</dbReference>
<name>A0ABS7PHR9_9SPHN</name>
<evidence type="ECO:0000256" key="1">
    <source>
        <dbReference type="RuleBase" id="RU003682"/>
    </source>
</evidence>